<sequence length="108" mass="13074">VEQLQGKVNELLHENKLLQTQYDERKIHIQYLESKLHQSDSNLTIILDENTSLKQRLRSYEQTEQVIREMIIKHTTNPQYDNLFKTINKTLSIYEQRLNYINKRFLVL</sequence>
<dbReference type="AlphaFoldDB" id="A0A820FFX4"/>
<proteinExistence type="predicted"/>
<feature type="non-terminal residue" evidence="1">
    <location>
        <position position="1"/>
    </location>
</feature>
<evidence type="ECO:0000313" key="2">
    <source>
        <dbReference type="Proteomes" id="UP000663881"/>
    </source>
</evidence>
<protein>
    <submittedName>
        <fullName evidence="1">Uncharacterized protein</fullName>
    </submittedName>
</protein>
<feature type="non-terminal residue" evidence="1">
    <location>
        <position position="108"/>
    </location>
</feature>
<name>A0A820FFX4_9BILA</name>
<evidence type="ECO:0000313" key="1">
    <source>
        <dbReference type="EMBL" id="CAF4261074.1"/>
    </source>
</evidence>
<gene>
    <name evidence="1" type="ORF">OKA104_LOCUS44131</name>
</gene>
<accession>A0A820FFX4</accession>
<comment type="caution">
    <text evidence="1">The sequence shown here is derived from an EMBL/GenBank/DDBJ whole genome shotgun (WGS) entry which is preliminary data.</text>
</comment>
<organism evidence="1 2">
    <name type="scientific">Adineta steineri</name>
    <dbReference type="NCBI Taxonomy" id="433720"/>
    <lineage>
        <taxon>Eukaryota</taxon>
        <taxon>Metazoa</taxon>
        <taxon>Spiralia</taxon>
        <taxon>Gnathifera</taxon>
        <taxon>Rotifera</taxon>
        <taxon>Eurotatoria</taxon>
        <taxon>Bdelloidea</taxon>
        <taxon>Adinetida</taxon>
        <taxon>Adinetidae</taxon>
        <taxon>Adineta</taxon>
    </lineage>
</organism>
<dbReference type="EMBL" id="CAJOAY010013103">
    <property type="protein sequence ID" value="CAF4261074.1"/>
    <property type="molecule type" value="Genomic_DNA"/>
</dbReference>
<reference evidence="1" key="1">
    <citation type="submission" date="2021-02" db="EMBL/GenBank/DDBJ databases">
        <authorList>
            <person name="Nowell W R."/>
        </authorList>
    </citation>
    <scope>NUCLEOTIDE SEQUENCE</scope>
</reference>
<dbReference type="Proteomes" id="UP000663881">
    <property type="component" value="Unassembled WGS sequence"/>
</dbReference>